<sequence>MEDSTKTPSLRCHHCEGPLSKQMETSRWTISPLIRDSFSMIGSAVGGVASAFYGFNHSNYSSFLMFIGLQLTTYLDFIYTHD</sequence>
<protein>
    <submittedName>
        <fullName evidence="1">Uncharacterized protein</fullName>
    </submittedName>
</protein>
<evidence type="ECO:0000313" key="2">
    <source>
        <dbReference type="Proteomes" id="UP000541444"/>
    </source>
</evidence>
<reference evidence="1 2" key="1">
    <citation type="journal article" date="2020" name="IScience">
        <title>Genome Sequencing of the Endangered Kingdonia uniflora (Circaeasteraceae, Ranunculales) Reveals Potential Mechanisms of Evolutionary Specialization.</title>
        <authorList>
            <person name="Sun Y."/>
            <person name="Deng T."/>
            <person name="Zhang A."/>
            <person name="Moore M.J."/>
            <person name="Landis J.B."/>
            <person name="Lin N."/>
            <person name="Zhang H."/>
            <person name="Zhang X."/>
            <person name="Huang J."/>
            <person name="Zhang X."/>
            <person name="Sun H."/>
            <person name="Wang H."/>
        </authorList>
    </citation>
    <scope>NUCLEOTIDE SEQUENCE [LARGE SCALE GENOMIC DNA]</scope>
    <source>
        <strain evidence="1">TB1705</strain>
        <tissue evidence="1">Leaf</tissue>
    </source>
</reference>
<keyword evidence="2" id="KW-1185">Reference proteome</keyword>
<dbReference type="AlphaFoldDB" id="A0A7J7LUT7"/>
<comment type="caution">
    <text evidence="1">The sequence shown here is derived from an EMBL/GenBank/DDBJ whole genome shotgun (WGS) entry which is preliminary data.</text>
</comment>
<name>A0A7J7LUT7_9MAGN</name>
<dbReference type="PANTHER" id="PTHR34459:SF3">
    <property type="entry name" value="OS01G0264500 PROTEIN"/>
    <property type="match status" value="1"/>
</dbReference>
<proteinExistence type="predicted"/>
<gene>
    <name evidence="1" type="ORF">GIB67_037731</name>
</gene>
<dbReference type="EMBL" id="JACGCM010001976">
    <property type="protein sequence ID" value="KAF6146431.1"/>
    <property type="molecule type" value="Genomic_DNA"/>
</dbReference>
<organism evidence="1 2">
    <name type="scientific">Kingdonia uniflora</name>
    <dbReference type="NCBI Taxonomy" id="39325"/>
    <lineage>
        <taxon>Eukaryota</taxon>
        <taxon>Viridiplantae</taxon>
        <taxon>Streptophyta</taxon>
        <taxon>Embryophyta</taxon>
        <taxon>Tracheophyta</taxon>
        <taxon>Spermatophyta</taxon>
        <taxon>Magnoliopsida</taxon>
        <taxon>Ranunculales</taxon>
        <taxon>Circaeasteraceae</taxon>
        <taxon>Kingdonia</taxon>
    </lineage>
</organism>
<accession>A0A7J7LUT7</accession>
<dbReference type="Proteomes" id="UP000541444">
    <property type="component" value="Unassembled WGS sequence"/>
</dbReference>
<evidence type="ECO:0000313" key="1">
    <source>
        <dbReference type="EMBL" id="KAF6146431.1"/>
    </source>
</evidence>
<dbReference type="OrthoDB" id="1931581at2759"/>
<dbReference type="PANTHER" id="PTHR34459">
    <property type="entry name" value="OS01G0264500 PROTEIN"/>
    <property type="match status" value="1"/>
</dbReference>